<keyword evidence="1" id="KW-0812">Transmembrane</keyword>
<feature type="transmembrane region" description="Helical" evidence="1">
    <location>
        <begin position="20"/>
        <end position="42"/>
    </location>
</feature>
<name>A0A0V1H4H1_TRIPS</name>
<evidence type="ECO:0000256" key="1">
    <source>
        <dbReference type="SAM" id="Phobius"/>
    </source>
</evidence>
<keyword evidence="1" id="KW-1133">Transmembrane helix</keyword>
<evidence type="ECO:0000313" key="2">
    <source>
        <dbReference type="EMBL" id="KRZ05329.1"/>
    </source>
</evidence>
<comment type="caution">
    <text evidence="2">The sequence shown here is derived from an EMBL/GenBank/DDBJ whole genome shotgun (WGS) entry which is preliminary data.</text>
</comment>
<dbReference type="Proteomes" id="UP000054805">
    <property type="component" value="Unassembled WGS sequence"/>
</dbReference>
<organism evidence="2 3">
    <name type="scientific">Trichinella pseudospiralis</name>
    <name type="common">Parasitic roundworm</name>
    <dbReference type="NCBI Taxonomy" id="6337"/>
    <lineage>
        <taxon>Eukaryota</taxon>
        <taxon>Metazoa</taxon>
        <taxon>Ecdysozoa</taxon>
        <taxon>Nematoda</taxon>
        <taxon>Enoplea</taxon>
        <taxon>Dorylaimia</taxon>
        <taxon>Trichinellida</taxon>
        <taxon>Trichinellidae</taxon>
        <taxon>Trichinella</taxon>
    </lineage>
</organism>
<keyword evidence="3" id="KW-1185">Reference proteome</keyword>
<dbReference type="EMBL" id="JYDS01000467">
    <property type="protein sequence ID" value="KRZ05329.1"/>
    <property type="molecule type" value="Genomic_DNA"/>
</dbReference>
<sequence>MCLYTLKVKKIHHIQSYSKFLFPFRVILIFLSHVSQINALALSSYNKIVVLYAPLLITTG</sequence>
<accession>A0A0V1H4H1</accession>
<protein>
    <submittedName>
        <fullName evidence="2">Uncharacterized protein</fullName>
    </submittedName>
</protein>
<evidence type="ECO:0000313" key="3">
    <source>
        <dbReference type="Proteomes" id="UP000054805"/>
    </source>
</evidence>
<keyword evidence="1" id="KW-0472">Membrane</keyword>
<dbReference type="AlphaFoldDB" id="A0A0V1H4H1"/>
<proteinExistence type="predicted"/>
<gene>
    <name evidence="2" type="ORF">T4B_10865</name>
</gene>
<reference evidence="2 3" key="1">
    <citation type="submission" date="2015-01" db="EMBL/GenBank/DDBJ databases">
        <title>Evolution of Trichinella species and genotypes.</title>
        <authorList>
            <person name="Korhonen P.K."/>
            <person name="Edoardo P."/>
            <person name="Giuseppe L.R."/>
            <person name="Gasser R.B."/>
        </authorList>
    </citation>
    <scope>NUCLEOTIDE SEQUENCE [LARGE SCALE GENOMIC DNA]</scope>
    <source>
        <strain evidence="2">ISS588</strain>
    </source>
</reference>